<dbReference type="PANTHER" id="PTHR14218">
    <property type="entry name" value="PROTEASE S8 TRIPEPTIDYL PEPTIDASE I CLN2"/>
    <property type="match status" value="1"/>
</dbReference>
<dbReference type="InterPro" id="IPR050819">
    <property type="entry name" value="Tripeptidyl-peptidase_I"/>
</dbReference>
<dbReference type="AlphaFoldDB" id="A0A139IPL3"/>
<evidence type="ECO:0000313" key="3">
    <source>
        <dbReference type="EMBL" id="KXT16494.1"/>
    </source>
</evidence>
<feature type="active site" description="Charge relay system" evidence="1">
    <location>
        <position position="248"/>
    </location>
</feature>
<keyword evidence="1" id="KW-0720">Serine protease</keyword>
<protein>
    <recommendedName>
        <fullName evidence="2">Peptidase S53 domain-containing protein</fullName>
    </recommendedName>
</protein>
<dbReference type="GO" id="GO:0008240">
    <property type="term" value="F:tripeptidyl-peptidase activity"/>
    <property type="evidence" value="ECO:0007669"/>
    <property type="project" value="TreeGrafter"/>
</dbReference>
<dbReference type="Proteomes" id="UP000073492">
    <property type="component" value="Unassembled WGS sequence"/>
</dbReference>
<name>A0A139IPL3_9PEZI</name>
<feature type="domain" description="Peptidase S53" evidence="2">
    <location>
        <begin position="1"/>
        <end position="330"/>
    </location>
</feature>
<evidence type="ECO:0000313" key="4">
    <source>
        <dbReference type="Proteomes" id="UP000073492"/>
    </source>
</evidence>
<sequence>MYASYVPTGTHPALVSINGAEAPAPQALVGGELDVDFDIAHALLGAAPITLYQIQLPTNLPDSYTGDTLFGSLLDALDGSFCDQEDTSAGFQCGGAPLSSVTSISYGGPEFGNGLNVVSRHYGVAAHPPKTDNGTTECDVDACLSRDLQTLNGPIFNPQYPAGCPYVLAVGATQLEADQTIRDAESVMYRPNIGDQQKYQESAVSSYFANHDPGYAYYEAPSNGSFSNTTAGVTTGIYNRAGRAHGTSLAAPIWSSLLAIINQQRQNTGKGPFGFVNAVLYEHTKIFHNITNGSNPGYGTRGFRAVPGWDPSTGLGTPNYPTLEKVFLSLP</sequence>
<dbReference type="PANTHER" id="PTHR14218:SF19">
    <property type="entry name" value="SERINE PROTEASE AORO, PUTATIVE (AFU_ORTHOLOGUE AFUA_6G10250)-RELATED"/>
    <property type="match status" value="1"/>
</dbReference>
<organism evidence="3 4">
    <name type="scientific">Pseudocercospora musae</name>
    <dbReference type="NCBI Taxonomy" id="113226"/>
    <lineage>
        <taxon>Eukaryota</taxon>
        <taxon>Fungi</taxon>
        <taxon>Dikarya</taxon>
        <taxon>Ascomycota</taxon>
        <taxon>Pezizomycotina</taxon>
        <taxon>Dothideomycetes</taxon>
        <taxon>Dothideomycetidae</taxon>
        <taxon>Mycosphaerellales</taxon>
        <taxon>Mycosphaerellaceae</taxon>
        <taxon>Pseudocercospora</taxon>
    </lineage>
</organism>
<keyword evidence="4" id="KW-1185">Reference proteome</keyword>
<dbReference type="SUPFAM" id="SSF52743">
    <property type="entry name" value="Subtilisin-like"/>
    <property type="match status" value="1"/>
</dbReference>
<accession>A0A139IPL3</accession>
<dbReference type="InterPro" id="IPR030400">
    <property type="entry name" value="Sedolisin_dom"/>
</dbReference>
<comment type="caution">
    <text evidence="1">Lacks conserved residue(s) required for the propagation of feature annotation.</text>
</comment>
<proteinExistence type="predicted"/>
<evidence type="ECO:0000256" key="1">
    <source>
        <dbReference type="PROSITE-ProRule" id="PRU01032"/>
    </source>
</evidence>
<comment type="caution">
    <text evidence="3">The sequence shown here is derived from an EMBL/GenBank/DDBJ whole genome shotgun (WGS) entry which is preliminary data.</text>
</comment>
<gene>
    <name evidence="3" type="ORF">AC579_1753</name>
</gene>
<evidence type="ECO:0000259" key="2">
    <source>
        <dbReference type="PROSITE" id="PS51695"/>
    </source>
</evidence>
<dbReference type="InterPro" id="IPR036852">
    <property type="entry name" value="Peptidase_S8/S53_dom_sf"/>
</dbReference>
<feature type="active site" description="Charge relay system" evidence="1">
    <location>
        <position position="36"/>
    </location>
</feature>
<dbReference type="Gene3D" id="3.40.50.200">
    <property type="entry name" value="Peptidase S8/S53 domain"/>
    <property type="match status" value="1"/>
</dbReference>
<keyword evidence="1" id="KW-0378">Hydrolase</keyword>
<dbReference type="EMBL" id="LFZO01000036">
    <property type="protein sequence ID" value="KXT16494.1"/>
    <property type="molecule type" value="Genomic_DNA"/>
</dbReference>
<dbReference type="GO" id="GO:0004252">
    <property type="term" value="F:serine-type endopeptidase activity"/>
    <property type="evidence" value="ECO:0007669"/>
    <property type="project" value="UniProtKB-UniRule"/>
</dbReference>
<reference evidence="3 4" key="1">
    <citation type="submission" date="2015-07" db="EMBL/GenBank/DDBJ databases">
        <title>Comparative genomics of the Sigatoka disease complex on banana suggests a link between parallel evolutionary changes in Pseudocercospora fijiensis and Pseudocercospora eumusae and increased virulence on the banana host.</title>
        <authorList>
            <person name="Chang T.-C."/>
            <person name="Salvucci A."/>
            <person name="Crous P.W."/>
            <person name="Stergiopoulos I."/>
        </authorList>
    </citation>
    <scope>NUCLEOTIDE SEQUENCE [LARGE SCALE GENOMIC DNA]</scope>
    <source>
        <strain evidence="3 4">CBS 116634</strain>
    </source>
</reference>
<dbReference type="OrthoDB" id="409122at2759"/>
<dbReference type="STRING" id="113226.A0A139IPL3"/>
<feature type="active site" description="Charge relay system" evidence="1">
    <location>
        <position position="32"/>
    </location>
</feature>
<dbReference type="GO" id="GO:0006508">
    <property type="term" value="P:proteolysis"/>
    <property type="evidence" value="ECO:0007669"/>
    <property type="project" value="UniProtKB-KW"/>
</dbReference>
<keyword evidence="1" id="KW-0645">Protease</keyword>
<dbReference type="PROSITE" id="PS51695">
    <property type="entry name" value="SEDOLISIN"/>
    <property type="match status" value="1"/>
</dbReference>